<accession>A0A6J1P382</accession>
<reference evidence="4" key="1">
    <citation type="submission" date="2025-08" db="UniProtKB">
        <authorList>
            <consortium name="RefSeq"/>
        </authorList>
    </citation>
    <scope>IDENTIFICATION</scope>
</reference>
<gene>
    <name evidence="4" type="primary">LOC112055310</name>
</gene>
<protein>
    <submittedName>
        <fullName evidence="4">Carbohydrate sulfotransferase 4-like</fullName>
    </submittedName>
</protein>
<dbReference type="GO" id="GO:0006044">
    <property type="term" value="P:N-acetylglucosamine metabolic process"/>
    <property type="evidence" value="ECO:0007669"/>
    <property type="project" value="TreeGrafter"/>
</dbReference>
<dbReference type="InterPro" id="IPR027417">
    <property type="entry name" value="P-loop_NTPase"/>
</dbReference>
<keyword evidence="1" id="KW-0732">Signal</keyword>
<dbReference type="PANTHER" id="PTHR10704">
    <property type="entry name" value="CARBOHYDRATE SULFOTRANSFERASE"/>
    <property type="match status" value="1"/>
</dbReference>
<evidence type="ECO:0000313" key="4">
    <source>
        <dbReference type="RefSeq" id="XP_023951136.2"/>
    </source>
</evidence>
<dbReference type="Proteomes" id="UP001652582">
    <property type="component" value="Chromosome 4"/>
</dbReference>
<dbReference type="AlphaFoldDB" id="A0A6J1P382"/>
<dbReference type="Pfam" id="PF00685">
    <property type="entry name" value="Sulfotransfer_1"/>
    <property type="match status" value="1"/>
</dbReference>
<sequence>MLRRSNFCSICIAFNLSVLLTLAGSQNTDNTNHLPSGSRSRDPKNIKPIEDVDDSLLQLPTNPDGTPNIDKILDRTRLKIKNELSNYNFAQSRDQNLDGLLMESGGQPFRSLITSTWRSGTTFLGEVLNALPGNFYHFEPLINFGIVQIKNTSEVDKALETITKMFHCNFDAMEDYFEYGRNHSYQFSPNRRLWDHCKYKKELCIDADFTSRFCKLFPFQTMKVVRVRLHHIRQLLEDTELNLKVIFLIRDPRGVMQSRQHCGFCLRTPDCLKPELLCADMISDYVAATSLKQEYPHRFMIVRFEEMALNPNSTTQAVLKFLGLDRTPSIDEFLQSHTNFSKGGISSTFRVSRDVPFKWKNVLDFNYVNEIQMKCKEAMSLWGYRNAHNATHMTSKDYNPLDQNHCVDQFLIPPDN</sequence>
<dbReference type="GeneID" id="112055310"/>
<dbReference type="GO" id="GO:0006790">
    <property type="term" value="P:sulfur compound metabolic process"/>
    <property type="evidence" value="ECO:0007669"/>
    <property type="project" value="TreeGrafter"/>
</dbReference>
<dbReference type="SUPFAM" id="SSF52540">
    <property type="entry name" value="P-loop containing nucleoside triphosphate hydrolases"/>
    <property type="match status" value="1"/>
</dbReference>
<evidence type="ECO:0000313" key="3">
    <source>
        <dbReference type="Proteomes" id="UP001652582"/>
    </source>
</evidence>
<dbReference type="PANTHER" id="PTHR10704:SF44">
    <property type="entry name" value="LD35051P-RELATED"/>
    <property type="match status" value="1"/>
</dbReference>
<feature type="domain" description="Sulfotransferase" evidence="2">
    <location>
        <begin position="111"/>
        <end position="383"/>
    </location>
</feature>
<evidence type="ECO:0000259" key="2">
    <source>
        <dbReference type="Pfam" id="PF00685"/>
    </source>
</evidence>
<dbReference type="InterPro" id="IPR051135">
    <property type="entry name" value="Gal/GlcNAc/GalNAc_ST"/>
</dbReference>
<organism evidence="3 4">
    <name type="scientific">Bicyclus anynana</name>
    <name type="common">Squinting bush brown butterfly</name>
    <dbReference type="NCBI Taxonomy" id="110368"/>
    <lineage>
        <taxon>Eukaryota</taxon>
        <taxon>Metazoa</taxon>
        <taxon>Ecdysozoa</taxon>
        <taxon>Arthropoda</taxon>
        <taxon>Hexapoda</taxon>
        <taxon>Insecta</taxon>
        <taxon>Pterygota</taxon>
        <taxon>Neoptera</taxon>
        <taxon>Endopterygota</taxon>
        <taxon>Lepidoptera</taxon>
        <taxon>Glossata</taxon>
        <taxon>Ditrysia</taxon>
        <taxon>Papilionoidea</taxon>
        <taxon>Nymphalidae</taxon>
        <taxon>Satyrinae</taxon>
        <taxon>Satyrini</taxon>
        <taxon>Mycalesina</taxon>
        <taxon>Bicyclus</taxon>
    </lineage>
</organism>
<evidence type="ECO:0000256" key="1">
    <source>
        <dbReference type="SAM" id="SignalP"/>
    </source>
</evidence>
<keyword evidence="3" id="KW-1185">Reference proteome</keyword>
<feature type="signal peptide" evidence="1">
    <location>
        <begin position="1"/>
        <end position="25"/>
    </location>
</feature>
<dbReference type="Gene3D" id="3.40.50.300">
    <property type="entry name" value="P-loop containing nucleotide triphosphate hydrolases"/>
    <property type="match status" value="1"/>
</dbReference>
<dbReference type="KEGG" id="bany:112055310"/>
<dbReference type="OrthoDB" id="6138663at2759"/>
<dbReference type="RefSeq" id="XP_023951136.2">
    <property type="nucleotide sequence ID" value="XM_024095368.2"/>
</dbReference>
<name>A0A6J1P382_BICAN</name>
<proteinExistence type="predicted"/>
<dbReference type="GO" id="GO:0001517">
    <property type="term" value="F:N-acetylglucosamine 6-O-sulfotransferase activity"/>
    <property type="evidence" value="ECO:0007669"/>
    <property type="project" value="TreeGrafter"/>
</dbReference>
<feature type="chain" id="PRO_5045192132" evidence="1">
    <location>
        <begin position="26"/>
        <end position="416"/>
    </location>
</feature>
<dbReference type="InterPro" id="IPR000863">
    <property type="entry name" value="Sulfotransferase_dom"/>
</dbReference>